<feature type="compositionally biased region" description="Acidic residues" evidence="1">
    <location>
        <begin position="201"/>
        <end position="216"/>
    </location>
</feature>
<feature type="region of interest" description="Disordered" evidence="1">
    <location>
        <begin position="1"/>
        <end position="28"/>
    </location>
</feature>
<organism evidence="2 3">
    <name type="scientific">Phytophthora megakarya</name>
    <dbReference type="NCBI Taxonomy" id="4795"/>
    <lineage>
        <taxon>Eukaryota</taxon>
        <taxon>Sar</taxon>
        <taxon>Stramenopiles</taxon>
        <taxon>Oomycota</taxon>
        <taxon>Peronosporomycetes</taxon>
        <taxon>Peronosporales</taxon>
        <taxon>Peronosporaceae</taxon>
        <taxon>Phytophthora</taxon>
    </lineage>
</organism>
<feature type="compositionally biased region" description="Basic and acidic residues" evidence="1">
    <location>
        <begin position="163"/>
        <end position="175"/>
    </location>
</feature>
<evidence type="ECO:0000256" key="1">
    <source>
        <dbReference type="SAM" id="MobiDB-lite"/>
    </source>
</evidence>
<dbReference type="AlphaFoldDB" id="A0A225VMW9"/>
<feature type="region of interest" description="Disordered" evidence="1">
    <location>
        <begin position="520"/>
        <end position="554"/>
    </location>
</feature>
<name>A0A225VMW9_9STRA</name>
<feature type="compositionally biased region" description="Basic and acidic residues" evidence="1">
    <location>
        <begin position="425"/>
        <end position="443"/>
    </location>
</feature>
<feature type="compositionally biased region" description="Polar residues" evidence="1">
    <location>
        <begin position="177"/>
        <end position="194"/>
    </location>
</feature>
<feature type="region of interest" description="Disordered" evidence="1">
    <location>
        <begin position="50"/>
        <end position="69"/>
    </location>
</feature>
<keyword evidence="3" id="KW-1185">Reference proteome</keyword>
<proteinExistence type="predicted"/>
<dbReference type="OrthoDB" id="114153at2759"/>
<gene>
    <name evidence="2" type="ORF">PHMEG_00020806</name>
</gene>
<feature type="compositionally biased region" description="Polar residues" evidence="1">
    <location>
        <begin position="1"/>
        <end position="12"/>
    </location>
</feature>
<feature type="compositionally biased region" description="Polar residues" evidence="1">
    <location>
        <begin position="55"/>
        <end position="64"/>
    </location>
</feature>
<sequence>MTRGASQLTTKMDGNRPPINGDTPVANKTPGQCLNAMLDTSSWIQLFAPKRPCGPNSSKNSSSCELDEYEPTEDTVSLLMAMGMEAHAYPSSTALADWTVLEAGTELQRCNRKLKTAFGSKGVGAGRQPVARSAGERLNPANIPRPPEQSPYFHDSHIVTPRSESRKAHVAREAEQAESTANTRPGTGTSSSRCQAADDNSSSDEDNPFYQDDDENDATTELEWQIRELPAMEEMDPTPRFEIAQHRPLGKITPFRGEQDESENSMQWLRCFVYEMIGTHTPPNEWCMAFQLSLRVHWHRALSRKTKRTWSLLSDKFISYYCSQFSQSASTRYKRSEKEHIRDANIKFERSGREANEHVKHFLETCGDRDLERQLTPMQLRDIHTLKNIVSDIQKEEKRVPSRSSSQSSSSRDDKRHTSSSGSYGRHDGRSRSQERSRSEPRHISRVALVDASVTDLITELQTHASSKDPTSTRTTTRMMIQLTFMRVMKLTKLNVTALVVQETRCKDAYSDQDERLVAAANDNERRNTANGTFAKSDKRPQNNGQQSSGFGQGGFRLATQSGSRFNDSRGGCGFQGPTYGPCAACGGQSDSSHFCFRRYWLCQQLHDFGKCEAFDELDKILWTNVDKKNITPELQKLVFGGQLNYVAHQPRLGWSLPGSHSQTTW</sequence>
<protein>
    <recommendedName>
        <fullName evidence="4">Retrotransposon gag domain-containing protein</fullName>
    </recommendedName>
</protein>
<accession>A0A225VMW9</accession>
<dbReference type="EMBL" id="NBNE01003781">
    <property type="protein sequence ID" value="OWZ06881.1"/>
    <property type="molecule type" value="Genomic_DNA"/>
</dbReference>
<evidence type="ECO:0000313" key="2">
    <source>
        <dbReference type="EMBL" id="OWZ06881.1"/>
    </source>
</evidence>
<reference evidence="3" key="1">
    <citation type="submission" date="2017-03" db="EMBL/GenBank/DDBJ databases">
        <title>Phytopthora megakarya and P. palmivora, two closely related causual agents of cacao black pod achieved similar genome size and gene model numbers by different mechanisms.</title>
        <authorList>
            <person name="Ali S."/>
            <person name="Shao J."/>
            <person name="Larry D.J."/>
            <person name="Kronmiller B."/>
            <person name="Shen D."/>
            <person name="Strem M.D."/>
            <person name="Melnick R.L."/>
            <person name="Guiltinan M.J."/>
            <person name="Tyler B.M."/>
            <person name="Meinhardt L.W."/>
            <person name="Bailey B.A."/>
        </authorList>
    </citation>
    <scope>NUCLEOTIDE SEQUENCE [LARGE SCALE GENOMIC DNA]</scope>
    <source>
        <strain evidence="3">zdho120</strain>
    </source>
</reference>
<evidence type="ECO:0000313" key="3">
    <source>
        <dbReference type="Proteomes" id="UP000198211"/>
    </source>
</evidence>
<evidence type="ECO:0008006" key="4">
    <source>
        <dbReference type="Google" id="ProtNLM"/>
    </source>
</evidence>
<comment type="caution">
    <text evidence="2">The sequence shown here is derived from an EMBL/GenBank/DDBJ whole genome shotgun (WGS) entry which is preliminary data.</text>
</comment>
<dbReference type="Proteomes" id="UP000198211">
    <property type="component" value="Unassembled WGS sequence"/>
</dbReference>
<feature type="region of interest" description="Disordered" evidence="1">
    <location>
        <begin position="119"/>
        <end position="216"/>
    </location>
</feature>
<feature type="region of interest" description="Disordered" evidence="1">
    <location>
        <begin position="394"/>
        <end position="447"/>
    </location>
</feature>